<gene>
    <name evidence="1" type="ORF">SAMN06296416_107192</name>
</gene>
<dbReference type="AlphaFoldDB" id="A0A286DAB9"/>
<protein>
    <submittedName>
        <fullName evidence="1">Uncharacterized protein</fullName>
    </submittedName>
</protein>
<reference evidence="1 2" key="1">
    <citation type="submission" date="2017-09" db="EMBL/GenBank/DDBJ databases">
        <authorList>
            <person name="Ehlers B."/>
            <person name="Leendertz F.H."/>
        </authorList>
    </citation>
    <scope>NUCLEOTIDE SEQUENCE [LARGE SCALE GENOMIC DNA]</scope>
    <source>
        <strain evidence="1 2">CGMCC 1.10978</strain>
    </source>
</reference>
<dbReference type="EMBL" id="OCND01000007">
    <property type="protein sequence ID" value="SOD55573.1"/>
    <property type="molecule type" value="Genomic_DNA"/>
</dbReference>
<evidence type="ECO:0000313" key="2">
    <source>
        <dbReference type="Proteomes" id="UP000219374"/>
    </source>
</evidence>
<evidence type="ECO:0000313" key="1">
    <source>
        <dbReference type="EMBL" id="SOD55573.1"/>
    </source>
</evidence>
<proteinExistence type="predicted"/>
<dbReference type="Proteomes" id="UP000219374">
    <property type="component" value="Unassembled WGS sequence"/>
</dbReference>
<name>A0A286DAB9_9GAMM</name>
<keyword evidence="2" id="KW-1185">Reference proteome</keyword>
<sequence length="142" mass="14737">MEAKSDTIASALSRLAAEGAGADRIAAVAAEKMHAFHSALAPVIGDRGVSALYRRSLFLIGQDASWADSPHGEDGAGNDYATLQSAIARQPAADALEIAEALFTTLHAVLASLIGAALTERLLHPMFDPSPSGHAVQETPHE</sequence>
<dbReference type="OrthoDB" id="8907064at2"/>
<dbReference type="RefSeq" id="WP_141400822.1">
    <property type="nucleotide sequence ID" value="NZ_OCND01000007.1"/>
</dbReference>
<accession>A0A286DAB9</accession>
<organism evidence="1 2">
    <name type="scientific">Pseudoxanthomonas wuyuanensis</name>
    <dbReference type="NCBI Taxonomy" id="1073196"/>
    <lineage>
        <taxon>Bacteria</taxon>
        <taxon>Pseudomonadati</taxon>
        <taxon>Pseudomonadota</taxon>
        <taxon>Gammaproteobacteria</taxon>
        <taxon>Lysobacterales</taxon>
        <taxon>Lysobacteraceae</taxon>
        <taxon>Pseudoxanthomonas</taxon>
    </lineage>
</organism>